<keyword evidence="12" id="KW-1185">Reference proteome</keyword>
<comment type="pathway">
    <text evidence="1 8">Porphyrin-containing compound metabolism; protoporphyrin-IX biosynthesis; coproporphyrinogen-III from 5-aminolevulinate: step 4/4.</text>
</comment>
<evidence type="ECO:0000256" key="5">
    <source>
        <dbReference type="ARBA" id="ARBA00023239"/>
    </source>
</evidence>
<dbReference type="SUPFAM" id="SSF51726">
    <property type="entry name" value="UROD/MetE-like"/>
    <property type="match status" value="1"/>
</dbReference>
<comment type="caution">
    <text evidence="11">The sequence shown here is derived from an EMBL/GenBank/DDBJ whole genome shotgun (WGS) entry which is preliminary data.</text>
</comment>
<evidence type="ECO:0000256" key="2">
    <source>
        <dbReference type="ARBA" id="ARBA00009935"/>
    </source>
</evidence>
<sequence length="346" mass="37252">MDVLSGKSFVAPPVWLMRQAGRYLPEYRQTRAQAGSFLDLCYTPKLATEVTLQPIRRFGFDASILFSDILVVPHALGQAVTFVEGEGPKLEPIRDGEAFAQLRDAGDPGVLGHLAPVFEAVSLIRAALPRQTTLFGFCGAPWTVASYMINGGGSADQLPARTLAATQPALVKDLIDRLVTVQTRYLLQQFEAGADIVQIFESHAGMLPDATGMAGDALSEWSFTPIRRMIEGIRAERPEAKIVVFARGSGLDGHARVLAETGADVVGVDWSIALDQLRRTLPAGAVTQGNLHPDILIAGGEALDRAVDEILEAVAGKPHIFNLGHGILPQTPVAHVERMLARIRRG</sequence>
<evidence type="ECO:0000256" key="6">
    <source>
        <dbReference type="ARBA" id="ARBA00023244"/>
    </source>
</evidence>
<evidence type="ECO:0000313" key="11">
    <source>
        <dbReference type="EMBL" id="GJE25665.1"/>
    </source>
</evidence>
<reference evidence="11" key="1">
    <citation type="journal article" date="2021" name="Front. Microbiol.">
        <title>Comprehensive Comparative Genomics and Phenotyping of Methylobacterium Species.</title>
        <authorList>
            <person name="Alessa O."/>
            <person name="Ogura Y."/>
            <person name="Fujitani Y."/>
            <person name="Takami H."/>
            <person name="Hayashi T."/>
            <person name="Sahin N."/>
            <person name="Tani A."/>
        </authorList>
    </citation>
    <scope>NUCLEOTIDE SEQUENCE</scope>
    <source>
        <strain evidence="11">NBRC 15689</strain>
    </source>
</reference>
<dbReference type="Pfam" id="PF01208">
    <property type="entry name" value="URO-D"/>
    <property type="match status" value="1"/>
</dbReference>
<comment type="catalytic activity">
    <reaction evidence="8">
        <text>uroporphyrinogen III + 4 H(+) = coproporphyrinogen III + 4 CO2</text>
        <dbReference type="Rhea" id="RHEA:19865"/>
        <dbReference type="ChEBI" id="CHEBI:15378"/>
        <dbReference type="ChEBI" id="CHEBI:16526"/>
        <dbReference type="ChEBI" id="CHEBI:57308"/>
        <dbReference type="ChEBI" id="CHEBI:57309"/>
        <dbReference type="EC" id="4.1.1.37"/>
    </reaction>
</comment>
<reference evidence="11" key="2">
    <citation type="submission" date="2021-08" db="EMBL/GenBank/DDBJ databases">
        <authorList>
            <person name="Tani A."/>
            <person name="Ola A."/>
            <person name="Ogura Y."/>
            <person name="Katsura K."/>
            <person name="Hayashi T."/>
        </authorList>
    </citation>
    <scope>NUCLEOTIDE SEQUENCE</scope>
    <source>
        <strain evidence="11">NBRC 15689</strain>
    </source>
</reference>
<protein>
    <recommendedName>
        <fullName evidence="3 7">Uroporphyrinogen decarboxylase</fullName>
        <ecNumber evidence="3 7">4.1.1.37</ecNumber>
    </recommendedName>
</protein>
<comment type="similarity">
    <text evidence="2 9">Belongs to the uroporphyrinogen decarboxylase family.</text>
</comment>
<dbReference type="EMBL" id="BPQV01000001">
    <property type="protein sequence ID" value="GJE25665.1"/>
    <property type="molecule type" value="Genomic_DNA"/>
</dbReference>
<dbReference type="PANTHER" id="PTHR21091">
    <property type="entry name" value="METHYLTETRAHYDROFOLATE:HOMOCYSTEINE METHYLTRANSFERASE RELATED"/>
    <property type="match status" value="1"/>
</dbReference>
<dbReference type="InterPro" id="IPR000257">
    <property type="entry name" value="Uroporphyrinogen_deCOase"/>
</dbReference>
<dbReference type="Proteomes" id="UP001055156">
    <property type="component" value="Unassembled WGS sequence"/>
</dbReference>
<dbReference type="InterPro" id="IPR038071">
    <property type="entry name" value="UROD/MetE-like_sf"/>
</dbReference>
<dbReference type="InterPro" id="IPR006361">
    <property type="entry name" value="Uroporphyrinogen_deCO2ase_HemE"/>
</dbReference>
<dbReference type="Gene3D" id="3.20.20.210">
    <property type="match status" value="1"/>
</dbReference>
<evidence type="ECO:0000256" key="1">
    <source>
        <dbReference type="ARBA" id="ARBA00004804"/>
    </source>
</evidence>
<evidence type="ECO:0000256" key="3">
    <source>
        <dbReference type="ARBA" id="ARBA00012288"/>
    </source>
</evidence>
<organism evidence="11 12">
    <name type="scientific">Methylobacterium organophilum</name>
    <dbReference type="NCBI Taxonomy" id="410"/>
    <lineage>
        <taxon>Bacteria</taxon>
        <taxon>Pseudomonadati</taxon>
        <taxon>Pseudomonadota</taxon>
        <taxon>Alphaproteobacteria</taxon>
        <taxon>Hyphomicrobiales</taxon>
        <taxon>Methylobacteriaceae</taxon>
        <taxon>Methylobacterium</taxon>
    </lineage>
</organism>
<dbReference type="PANTHER" id="PTHR21091:SF169">
    <property type="entry name" value="UROPORPHYRINOGEN DECARBOXYLASE"/>
    <property type="match status" value="1"/>
</dbReference>
<dbReference type="NCBIfam" id="TIGR01464">
    <property type="entry name" value="hemE"/>
    <property type="match status" value="1"/>
</dbReference>
<gene>
    <name evidence="11" type="primary">hemE</name>
    <name evidence="11" type="ORF">LKMONMHP_0503</name>
</gene>
<dbReference type="PROSITE" id="PS00906">
    <property type="entry name" value="UROD_1"/>
    <property type="match status" value="1"/>
</dbReference>
<evidence type="ECO:0000256" key="4">
    <source>
        <dbReference type="ARBA" id="ARBA00022793"/>
    </source>
</evidence>
<evidence type="ECO:0000256" key="7">
    <source>
        <dbReference type="NCBIfam" id="TIGR01464"/>
    </source>
</evidence>
<evidence type="ECO:0000313" key="12">
    <source>
        <dbReference type="Proteomes" id="UP001055156"/>
    </source>
</evidence>
<name>A0ABQ4T204_METOR</name>
<evidence type="ECO:0000256" key="9">
    <source>
        <dbReference type="RuleBase" id="RU004169"/>
    </source>
</evidence>
<feature type="domain" description="Uroporphyrinogen decarboxylase (URO-D)" evidence="10">
    <location>
        <begin position="13"/>
        <end position="22"/>
    </location>
</feature>
<keyword evidence="6 8" id="KW-0627">Porphyrin biosynthesis</keyword>
<keyword evidence="4 8" id="KW-0210">Decarboxylase</keyword>
<dbReference type="CDD" id="cd00717">
    <property type="entry name" value="URO-D"/>
    <property type="match status" value="1"/>
</dbReference>
<accession>A0ABQ4T204</accession>
<evidence type="ECO:0000256" key="8">
    <source>
        <dbReference type="RuleBase" id="RU000554"/>
    </source>
</evidence>
<proteinExistence type="inferred from homology"/>
<evidence type="ECO:0000259" key="10">
    <source>
        <dbReference type="PROSITE" id="PS00906"/>
    </source>
</evidence>
<dbReference type="EC" id="4.1.1.37" evidence="3 7"/>
<keyword evidence="5 8" id="KW-0456">Lyase</keyword>